<keyword evidence="5" id="KW-0418">Kinase</keyword>
<keyword evidence="3" id="KW-0808">Transferase</keyword>
<dbReference type="SUPFAM" id="SSF49468">
    <property type="entry name" value="VHL"/>
    <property type="match status" value="1"/>
</dbReference>
<evidence type="ECO:0000259" key="10">
    <source>
        <dbReference type="PROSITE" id="PS50011"/>
    </source>
</evidence>
<evidence type="ECO:0000256" key="6">
    <source>
        <dbReference type="ARBA" id="ARBA00022840"/>
    </source>
</evidence>
<dbReference type="SMART" id="SM00326">
    <property type="entry name" value="SH3"/>
    <property type="match status" value="1"/>
</dbReference>
<dbReference type="SUPFAM" id="SSF50044">
    <property type="entry name" value="SH3-domain"/>
    <property type="match status" value="1"/>
</dbReference>
<evidence type="ECO:0008006" key="13">
    <source>
        <dbReference type="Google" id="ProtNLM"/>
    </source>
</evidence>
<dbReference type="Gene3D" id="1.10.510.10">
    <property type="entry name" value="Transferase(Phosphotransferase) domain 1"/>
    <property type="match status" value="2"/>
</dbReference>
<feature type="compositionally biased region" description="Polar residues" evidence="8">
    <location>
        <begin position="404"/>
        <end position="413"/>
    </location>
</feature>
<dbReference type="InterPro" id="IPR008271">
    <property type="entry name" value="Ser/Thr_kinase_AS"/>
</dbReference>
<dbReference type="InterPro" id="IPR036028">
    <property type="entry name" value="SH3-like_dom_sf"/>
</dbReference>
<feature type="region of interest" description="Disordered" evidence="8">
    <location>
        <begin position="381"/>
        <end position="413"/>
    </location>
</feature>
<dbReference type="InterPro" id="IPR050205">
    <property type="entry name" value="CDPK_Ser/Thr_kinases"/>
</dbReference>
<reference evidence="11 12" key="1">
    <citation type="journal article" date="2025" name="Microbiol. Resour. Announc.">
        <title>Draft genome sequences for Neonectria magnoliae and Neonectria punicea, canker pathogens of Liriodendron tulipifera and Acer saccharum in West Virginia.</title>
        <authorList>
            <person name="Petronek H.M."/>
            <person name="Kasson M.T."/>
            <person name="Metheny A.M."/>
            <person name="Stauder C.M."/>
            <person name="Lovett B."/>
            <person name="Lynch S.C."/>
            <person name="Garnas J.R."/>
            <person name="Kasson L.R."/>
            <person name="Stajich J.E."/>
        </authorList>
    </citation>
    <scope>NUCLEOTIDE SEQUENCE [LARGE SCALE GENOMIC DNA]</scope>
    <source>
        <strain evidence="11 12">NRRL 64653</strain>
    </source>
</reference>
<feature type="compositionally biased region" description="Basic and acidic residues" evidence="8">
    <location>
        <begin position="313"/>
        <end position="327"/>
    </location>
</feature>
<evidence type="ECO:0000256" key="8">
    <source>
        <dbReference type="SAM" id="MobiDB-lite"/>
    </source>
</evidence>
<dbReference type="InterPro" id="IPR000719">
    <property type="entry name" value="Prot_kinase_dom"/>
</dbReference>
<dbReference type="Pfam" id="PF01847">
    <property type="entry name" value="VHL"/>
    <property type="match status" value="1"/>
</dbReference>
<evidence type="ECO:0000256" key="4">
    <source>
        <dbReference type="ARBA" id="ARBA00022741"/>
    </source>
</evidence>
<feature type="region of interest" description="Disordered" evidence="8">
    <location>
        <begin position="966"/>
        <end position="1006"/>
    </location>
</feature>
<dbReference type="SMART" id="SM00220">
    <property type="entry name" value="S_TKc"/>
    <property type="match status" value="1"/>
</dbReference>
<feature type="domain" description="Protein kinase" evidence="10">
    <location>
        <begin position="54"/>
        <end position="326"/>
    </location>
</feature>
<dbReference type="PROSITE" id="PS50002">
    <property type="entry name" value="SH3"/>
    <property type="match status" value="1"/>
</dbReference>
<evidence type="ECO:0000256" key="3">
    <source>
        <dbReference type="ARBA" id="ARBA00022679"/>
    </source>
</evidence>
<keyword evidence="12" id="KW-1185">Reference proteome</keyword>
<dbReference type="PROSITE" id="PS50011">
    <property type="entry name" value="PROTEIN_KINASE_DOM"/>
    <property type="match status" value="2"/>
</dbReference>
<evidence type="ECO:0000256" key="7">
    <source>
        <dbReference type="PROSITE-ProRule" id="PRU00192"/>
    </source>
</evidence>
<dbReference type="InterPro" id="IPR024053">
    <property type="entry name" value="VHL_beta_dom"/>
</dbReference>
<dbReference type="PROSITE" id="PS00108">
    <property type="entry name" value="PROTEIN_KINASE_ST"/>
    <property type="match status" value="1"/>
</dbReference>
<keyword evidence="6" id="KW-0067">ATP-binding</keyword>
<feature type="compositionally biased region" description="Low complexity" evidence="8">
    <location>
        <begin position="649"/>
        <end position="658"/>
    </location>
</feature>
<feature type="compositionally biased region" description="Polar residues" evidence="8">
    <location>
        <begin position="966"/>
        <end position="976"/>
    </location>
</feature>
<dbReference type="Pfam" id="PF00069">
    <property type="entry name" value="Pkinase"/>
    <property type="match status" value="2"/>
</dbReference>
<dbReference type="InterPro" id="IPR037140">
    <property type="entry name" value="VHL_beta_dom_sf"/>
</dbReference>
<feature type="compositionally biased region" description="Low complexity" evidence="8">
    <location>
        <begin position="575"/>
        <end position="592"/>
    </location>
</feature>
<organism evidence="11 12">
    <name type="scientific">Neonectria punicea</name>
    <dbReference type="NCBI Taxonomy" id="979145"/>
    <lineage>
        <taxon>Eukaryota</taxon>
        <taxon>Fungi</taxon>
        <taxon>Dikarya</taxon>
        <taxon>Ascomycota</taxon>
        <taxon>Pezizomycotina</taxon>
        <taxon>Sordariomycetes</taxon>
        <taxon>Hypocreomycetidae</taxon>
        <taxon>Hypocreales</taxon>
        <taxon>Nectriaceae</taxon>
        <taxon>Neonectria</taxon>
    </lineage>
</organism>
<comment type="caution">
    <text evidence="11">The sequence shown here is derived from an EMBL/GenBank/DDBJ whole genome shotgun (WGS) entry which is preliminary data.</text>
</comment>
<feature type="region of interest" description="Disordered" evidence="8">
    <location>
        <begin position="572"/>
        <end position="604"/>
    </location>
</feature>
<evidence type="ECO:0000256" key="2">
    <source>
        <dbReference type="ARBA" id="ARBA00022527"/>
    </source>
</evidence>
<feature type="compositionally biased region" description="Basic and acidic residues" evidence="8">
    <location>
        <begin position="674"/>
        <end position="693"/>
    </location>
</feature>
<accession>A0ABR1H9E7</accession>
<evidence type="ECO:0000313" key="12">
    <source>
        <dbReference type="Proteomes" id="UP001498476"/>
    </source>
</evidence>
<feature type="compositionally biased region" description="Low complexity" evidence="8">
    <location>
        <begin position="329"/>
        <end position="356"/>
    </location>
</feature>
<sequence length="1269" mass="140450">MQLHPEARPSRLPDLVRDSQLATRFLGAGSTKHTIYVTASQSRRRSRARAEQIWNRERKLGNGTFGEVWLERCASGPTSGSVRAVKEMPKDSSLPMNYLRELEAMAKFSHEKYVHCFVKCFGWYMSESKVFIAMEHLEYGDLQKHIDQRVPEEQAKDVISQLTEGLMYMHDNGFAHRDLKPGNILVHHPSPNWWVKIADFGISKRAEEGNTALRTLIGTEGYLAPEVLGFVFDKASEASGSTAFSYTFAVDMWALGELTFRMITKTSTFPNRQDIFNHVVRGYPFPLAVLEAAGASDSCCDFVVKAMAGDPSKRMTAKEASTHDWIRVSRPSSASSSRSSQMMSEVTTATSTASVAKNPDSDSSFQWESTAQWSTGVGSSLVHTAPQQTGTGTGQEIHDIPDDQPSSAPTTSQAPWFQATADWTAVPRIETPVPPKAFPVASEEVQTAFIYKKPTTPEPSSNTSKENKDVEASPAVTRPTASPGPSADLPKFPKPLNMSWLPPKKGNAFTLDDYHNYGKRKKAGHWLEGFTMSDFKSSAPEFGVPLALSQQEKAQLERLHCYFPQGLLEAEKAKSNPSAPAATPSKSPASTESTDDATLKPLLAQKVRRGPKDFEEMVFDSKISEEEVDKLRWKLDGLGPALPKDDKAASSPESAAAARKVSTRIRHPSANMDAKSKEKKPEVAVSETAKKEASSGPSVEATAPPNKAPGFDPLLLSYFPTTKKEDPLLWADWTANYNKDPSVLHLTGQKPTATKRFSKPIVKDPLGKFAAGRKAREDAAKLRANPPKPEKPKFEFVTALFTYVAQASGDLNFEKGDIIRVTQRTEIDNDWWRGELRTDKGVFPANYCTAVTVISTTMPSEGAKMPPCFLHKEVKSAYTSKAVAVEFVNRTATALKTLWIRWDGTAIYYTTILPGKTVQQGTYVDHVWRLVDVVTGETRAVYTAPNQDKDTVVIQEPPVVPDAVSFTSPTVEQPSTMEIKPPAVTDPISSTSPTAQQHSTTELEPPAVPDLISFTSVIESFEEDDDGNIKFTCTKFVLVDKGTHSVWAGSLRIPRTRVKIQQAMKCLHLVPEDQIYPVVTPEMSLTAASDYTPEEDSWLKRPDIALYSQFDDSTVLAEEFLEEIRVHQLIQKNPHPNLVELKGCLERNGRVVAVLLKRYAITLSARVEGSKQTPFDRTSCFEGIQAGVKHLHSLGLAHNDINPENIMLDDQDRPVIIDMGSCKQFGEDLYQLGTPGWNDDYEEVSSKVNDEIGLQKILKWLLVRRGEMS</sequence>
<evidence type="ECO:0000313" key="11">
    <source>
        <dbReference type="EMBL" id="KAK7417759.1"/>
    </source>
</evidence>
<dbReference type="PRINTS" id="PR00452">
    <property type="entry name" value="SH3DOMAIN"/>
</dbReference>
<keyword evidence="4" id="KW-0547">Nucleotide-binding</keyword>
<feature type="region of interest" description="Disordered" evidence="8">
    <location>
        <begin position="641"/>
        <end position="707"/>
    </location>
</feature>
<evidence type="ECO:0000256" key="5">
    <source>
        <dbReference type="ARBA" id="ARBA00022777"/>
    </source>
</evidence>
<dbReference type="PANTHER" id="PTHR24349">
    <property type="entry name" value="SERINE/THREONINE-PROTEIN KINASE"/>
    <property type="match status" value="1"/>
</dbReference>
<feature type="compositionally biased region" description="Polar residues" evidence="8">
    <location>
        <begin position="987"/>
        <end position="1002"/>
    </location>
</feature>
<feature type="region of interest" description="Disordered" evidence="8">
    <location>
        <begin position="451"/>
        <end position="498"/>
    </location>
</feature>
<dbReference type="EMBL" id="JAZAVJ010000054">
    <property type="protein sequence ID" value="KAK7417759.1"/>
    <property type="molecule type" value="Genomic_DNA"/>
</dbReference>
<feature type="domain" description="SH3" evidence="9">
    <location>
        <begin position="792"/>
        <end position="853"/>
    </location>
</feature>
<dbReference type="InterPro" id="IPR011009">
    <property type="entry name" value="Kinase-like_dom_sf"/>
</dbReference>
<protein>
    <recommendedName>
        <fullName evidence="13">Protein kinase domain-containing protein</fullName>
    </recommendedName>
</protein>
<dbReference type="Pfam" id="PF07653">
    <property type="entry name" value="SH3_2"/>
    <property type="match status" value="1"/>
</dbReference>
<dbReference type="Proteomes" id="UP001498476">
    <property type="component" value="Unassembled WGS sequence"/>
</dbReference>
<dbReference type="InterPro" id="IPR001452">
    <property type="entry name" value="SH3_domain"/>
</dbReference>
<dbReference type="Gene3D" id="2.30.30.40">
    <property type="entry name" value="SH3 Domains"/>
    <property type="match status" value="1"/>
</dbReference>
<dbReference type="InterPro" id="IPR036208">
    <property type="entry name" value="VHL_sf"/>
</dbReference>
<gene>
    <name evidence="11" type="ORF">QQX98_004415</name>
</gene>
<proteinExistence type="predicted"/>
<dbReference type="SUPFAM" id="SSF56112">
    <property type="entry name" value="Protein kinase-like (PK-like)"/>
    <property type="match status" value="2"/>
</dbReference>
<feature type="domain" description="Protein kinase" evidence="10">
    <location>
        <begin position="1036"/>
        <end position="1269"/>
    </location>
</feature>
<evidence type="ECO:0000259" key="9">
    <source>
        <dbReference type="PROSITE" id="PS50002"/>
    </source>
</evidence>
<feature type="region of interest" description="Disordered" evidence="8">
    <location>
        <begin position="313"/>
        <end position="367"/>
    </location>
</feature>
<keyword evidence="1 7" id="KW-0728">SH3 domain</keyword>
<dbReference type="Gene3D" id="2.60.40.780">
    <property type="entry name" value="von Hippel-Lindau disease tumour suppressor, beta domain"/>
    <property type="match status" value="1"/>
</dbReference>
<name>A0ABR1H9E7_9HYPO</name>
<keyword evidence="2" id="KW-0723">Serine/threonine-protein kinase</keyword>
<evidence type="ECO:0000256" key="1">
    <source>
        <dbReference type="ARBA" id="ARBA00022443"/>
    </source>
</evidence>